<gene>
    <name evidence="1" type="ORF">K7432_007574</name>
</gene>
<organism evidence="1 2">
    <name type="scientific">Basidiobolus ranarum</name>
    <dbReference type="NCBI Taxonomy" id="34480"/>
    <lineage>
        <taxon>Eukaryota</taxon>
        <taxon>Fungi</taxon>
        <taxon>Fungi incertae sedis</taxon>
        <taxon>Zoopagomycota</taxon>
        <taxon>Entomophthoromycotina</taxon>
        <taxon>Basidiobolomycetes</taxon>
        <taxon>Basidiobolales</taxon>
        <taxon>Basidiobolaceae</taxon>
        <taxon>Basidiobolus</taxon>
    </lineage>
</organism>
<sequence length="168" mass="19570">MNNFSCGCILPTGTKEPTFKKSKYFEDLAASFAVNTKEEKLSAHYSWMLQLNRELPSGSYIEAELENPVDESSPYRIPAIELRNKQGKTFEKRRYYVVSPPLTDVECGLLNMKLRVYKDKTRQEVFTSHENQVLSRVNTNECLRTEFIEKMQALAKETTWSEINREKK</sequence>
<proteinExistence type="predicted"/>
<protein>
    <submittedName>
        <fullName evidence="1">Uncharacterized protein</fullName>
    </submittedName>
</protein>
<evidence type="ECO:0000313" key="1">
    <source>
        <dbReference type="EMBL" id="KAK9711805.1"/>
    </source>
</evidence>
<keyword evidence="2" id="KW-1185">Reference proteome</keyword>
<dbReference type="EMBL" id="JASJQH010007255">
    <property type="protein sequence ID" value="KAK9711805.1"/>
    <property type="molecule type" value="Genomic_DNA"/>
</dbReference>
<dbReference type="Proteomes" id="UP001479436">
    <property type="component" value="Unassembled WGS sequence"/>
</dbReference>
<accession>A0ABR2W0B0</accession>
<name>A0ABR2W0B0_9FUNG</name>
<comment type="caution">
    <text evidence="1">The sequence shown here is derived from an EMBL/GenBank/DDBJ whole genome shotgun (WGS) entry which is preliminary data.</text>
</comment>
<evidence type="ECO:0000313" key="2">
    <source>
        <dbReference type="Proteomes" id="UP001479436"/>
    </source>
</evidence>
<reference evidence="1 2" key="1">
    <citation type="submission" date="2023-04" db="EMBL/GenBank/DDBJ databases">
        <title>Genome of Basidiobolus ranarum AG-B5.</title>
        <authorList>
            <person name="Stajich J.E."/>
            <person name="Carter-House D."/>
            <person name="Gryganskyi A."/>
        </authorList>
    </citation>
    <scope>NUCLEOTIDE SEQUENCE [LARGE SCALE GENOMIC DNA]</scope>
    <source>
        <strain evidence="1 2">AG-B5</strain>
    </source>
</reference>